<evidence type="ECO:0000256" key="4">
    <source>
        <dbReference type="ARBA" id="ARBA00023125"/>
    </source>
</evidence>
<dbReference type="AlphaFoldDB" id="A0A285PIS7"/>
<dbReference type="GO" id="GO:0032993">
    <property type="term" value="C:protein-DNA complex"/>
    <property type="evidence" value="ECO:0007669"/>
    <property type="project" value="TreeGrafter"/>
</dbReference>
<proteinExistence type="predicted"/>
<gene>
    <name evidence="10" type="ORF">SAMN06265368_4757</name>
</gene>
<dbReference type="GO" id="GO:0000156">
    <property type="term" value="F:phosphorelay response regulator activity"/>
    <property type="evidence" value="ECO:0007669"/>
    <property type="project" value="TreeGrafter"/>
</dbReference>
<dbReference type="InterPro" id="IPR039420">
    <property type="entry name" value="WalR-like"/>
</dbReference>
<dbReference type="PROSITE" id="PS50110">
    <property type="entry name" value="RESPONSE_REGULATORY"/>
    <property type="match status" value="1"/>
</dbReference>
<keyword evidence="1 6" id="KW-0597">Phosphoprotein</keyword>
<feature type="domain" description="OmpR/PhoB-type" evidence="9">
    <location>
        <begin position="127"/>
        <end position="225"/>
    </location>
</feature>
<feature type="modified residue" description="4-aspartylphosphate" evidence="6">
    <location>
        <position position="51"/>
    </location>
</feature>
<dbReference type="InterPro" id="IPR016032">
    <property type="entry name" value="Sig_transdc_resp-reg_C-effctor"/>
</dbReference>
<evidence type="ECO:0000313" key="10">
    <source>
        <dbReference type="EMBL" id="SNZ21632.1"/>
    </source>
</evidence>
<dbReference type="SMART" id="SM00448">
    <property type="entry name" value="REC"/>
    <property type="match status" value="1"/>
</dbReference>
<dbReference type="SUPFAM" id="SSF46894">
    <property type="entry name" value="C-terminal effector domain of the bipartite response regulators"/>
    <property type="match status" value="1"/>
</dbReference>
<reference evidence="10 11" key="1">
    <citation type="submission" date="2017-09" db="EMBL/GenBank/DDBJ databases">
        <authorList>
            <person name="Ehlers B."/>
            <person name="Leendertz F.H."/>
        </authorList>
    </citation>
    <scope>NUCLEOTIDE SEQUENCE [LARGE SCALE GENOMIC DNA]</scope>
    <source>
        <strain evidence="10 11">DSM 18289</strain>
    </source>
</reference>
<keyword evidence="5" id="KW-0804">Transcription</keyword>
<accession>A0A285PIS7</accession>
<dbReference type="RefSeq" id="WP_097156011.1">
    <property type="nucleotide sequence ID" value="NZ_OBEL01000010.1"/>
</dbReference>
<feature type="domain" description="Response regulatory" evidence="8">
    <location>
        <begin position="2"/>
        <end position="116"/>
    </location>
</feature>
<evidence type="ECO:0000256" key="2">
    <source>
        <dbReference type="ARBA" id="ARBA00023012"/>
    </source>
</evidence>
<dbReference type="GO" id="GO:0006355">
    <property type="term" value="P:regulation of DNA-templated transcription"/>
    <property type="evidence" value="ECO:0007669"/>
    <property type="project" value="InterPro"/>
</dbReference>
<dbReference type="InterPro" id="IPR011006">
    <property type="entry name" value="CheY-like_superfamily"/>
</dbReference>
<sequence length="225" mass="25282">MRILFLEDDSEISQWICQSLEAAGHIVDWFENGPDALFAATTRDYDILVLDRMVPGLDGLSLIKALRSAKIKTPTLMLTALGEVKDRVDGLEAGADDYLVKPFASSELLARIVALGRRGGQTTEPEVTKLSYEDLELDLLSHTCQRGNQKIDLNAKEFRLLEAFMQNRGRVLTRTMLLERVWNINFNPETSIVETHVSRLRSKIDKPFPTSLIRTIRGAGYVFGS</sequence>
<dbReference type="Proteomes" id="UP000219439">
    <property type="component" value="Unassembled WGS sequence"/>
</dbReference>
<evidence type="ECO:0000256" key="5">
    <source>
        <dbReference type="ARBA" id="ARBA00023163"/>
    </source>
</evidence>
<dbReference type="Gene3D" id="6.10.250.690">
    <property type="match status" value="1"/>
</dbReference>
<evidence type="ECO:0000313" key="11">
    <source>
        <dbReference type="Proteomes" id="UP000219439"/>
    </source>
</evidence>
<dbReference type="InterPro" id="IPR001867">
    <property type="entry name" value="OmpR/PhoB-type_DNA-bd"/>
</dbReference>
<evidence type="ECO:0000259" key="9">
    <source>
        <dbReference type="PROSITE" id="PS51755"/>
    </source>
</evidence>
<evidence type="ECO:0000256" key="6">
    <source>
        <dbReference type="PROSITE-ProRule" id="PRU00169"/>
    </source>
</evidence>
<name>A0A285PIS7_9HYPH</name>
<dbReference type="GO" id="GO:0005829">
    <property type="term" value="C:cytosol"/>
    <property type="evidence" value="ECO:0007669"/>
    <property type="project" value="TreeGrafter"/>
</dbReference>
<dbReference type="SMART" id="SM00862">
    <property type="entry name" value="Trans_reg_C"/>
    <property type="match status" value="1"/>
</dbReference>
<keyword evidence="2" id="KW-0902">Two-component regulatory system</keyword>
<dbReference type="InterPro" id="IPR036388">
    <property type="entry name" value="WH-like_DNA-bd_sf"/>
</dbReference>
<evidence type="ECO:0000256" key="1">
    <source>
        <dbReference type="ARBA" id="ARBA00022553"/>
    </source>
</evidence>
<keyword evidence="3" id="KW-0805">Transcription regulation</keyword>
<feature type="DNA-binding region" description="OmpR/PhoB-type" evidence="7">
    <location>
        <begin position="127"/>
        <end position="225"/>
    </location>
</feature>
<dbReference type="SUPFAM" id="SSF52172">
    <property type="entry name" value="CheY-like"/>
    <property type="match status" value="1"/>
</dbReference>
<organism evidence="10 11">
    <name type="scientific">Cohaesibacter gelatinilyticus</name>
    <dbReference type="NCBI Taxonomy" id="372072"/>
    <lineage>
        <taxon>Bacteria</taxon>
        <taxon>Pseudomonadati</taxon>
        <taxon>Pseudomonadota</taxon>
        <taxon>Alphaproteobacteria</taxon>
        <taxon>Hyphomicrobiales</taxon>
        <taxon>Cohaesibacteraceae</taxon>
    </lineage>
</organism>
<dbReference type="Pfam" id="PF00486">
    <property type="entry name" value="Trans_reg_C"/>
    <property type="match status" value="1"/>
</dbReference>
<keyword evidence="11" id="KW-1185">Reference proteome</keyword>
<dbReference type="OrthoDB" id="9802426at2"/>
<dbReference type="Gene3D" id="1.10.10.10">
    <property type="entry name" value="Winged helix-like DNA-binding domain superfamily/Winged helix DNA-binding domain"/>
    <property type="match status" value="1"/>
</dbReference>
<dbReference type="PANTHER" id="PTHR48111">
    <property type="entry name" value="REGULATOR OF RPOS"/>
    <property type="match status" value="1"/>
</dbReference>
<dbReference type="InterPro" id="IPR001789">
    <property type="entry name" value="Sig_transdc_resp-reg_receiver"/>
</dbReference>
<dbReference type="CDD" id="cd00383">
    <property type="entry name" value="trans_reg_C"/>
    <property type="match status" value="1"/>
</dbReference>
<dbReference type="Pfam" id="PF00072">
    <property type="entry name" value="Response_reg"/>
    <property type="match status" value="1"/>
</dbReference>
<evidence type="ECO:0000256" key="3">
    <source>
        <dbReference type="ARBA" id="ARBA00023015"/>
    </source>
</evidence>
<dbReference type="PROSITE" id="PS51755">
    <property type="entry name" value="OMPR_PHOB"/>
    <property type="match status" value="1"/>
</dbReference>
<dbReference type="GO" id="GO:0000976">
    <property type="term" value="F:transcription cis-regulatory region binding"/>
    <property type="evidence" value="ECO:0007669"/>
    <property type="project" value="TreeGrafter"/>
</dbReference>
<protein>
    <submittedName>
        <fullName evidence="10">DNA-binding response regulator, OmpR family, contains REC and winged-helix (WHTH) domain</fullName>
    </submittedName>
</protein>
<evidence type="ECO:0000259" key="8">
    <source>
        <dbReference type="PROSITE" id="PS50110"/>
    </source>
</evidence>
<keyword evidence="4 7" id="KW-0238">DNA-binding</keyword>
<dbReference type="Gene3D" id="3.40.50.2300">
    <property type="match status" value="1"/>
</dbReference>
<dbReference type="PANTHER" id="PTHR48111:SF76">
    <property type="entry name" value="TWO-COMPONENT RESPONSE REGULATOR"/>
    <property type="match status" value="1"/>
</dbReference>
<evidence type="ECO:0000256" key="7">
    <source>
        <dbReference type="PROSITE-ProRule" id="PRU01091"/>
    </source>
</evidence>
<dbReference type="EMBL" id="OBEL01000010">
    <property type="protein sequence ID" value="SNZ21632.1"/>
    <property type="molecule type" value="Genomic_DNA"/>
</dbReference>
<dbReference type="FunFam" id="1.10.10.10:FF:000005">
    <property type="entry name" value="Two-component system response regulator"/>
    <property type="match status" value="1"/>
</dbReference>